<sequence>MSLAELDVNIDLSLPRKRVHLDLYCSETIDIQDSVTGFKPSDTDTLKLLQEREASFGINPFYFETIQTEITPSMRLMLADWMIKAAHDFSLNRETFQIALSIVDKTLSNFKVSKGTFQLLGIASLIISSKLEELHPPTISDFVLYVGAFSQKEIYSMEKRILKNLGWRILPATLNHWCNWLMAQWDDFVVHTIKEFDIRFKRADKKSYRLYREVIGILDGAILDSSHLNHSQPKLVAACIYLVLQREICTGEHSASFEKHFEYWLGATLEVASTVSLLKAKEYLQQFLGLPIGYDLPKIYEDFPRDSIAKSYEDFLGFQIHNSEIMPFIKAIIRNNR</sequence>
<dbReference type="Proteomes" id="UP001162131">
    <property type="component" value="Unassembled WGS sequence"/>
</dbReference>
<dbReference type="FunFam" id="1.10.472.10:FF:000057">
    <property type="entry name" value="Cyclin N-terminal domain containing 2"/>
    <property type="match status" value="1"/>
</dbReference>
<evidence type="ECO:0000259" key="2">
    <source>
        <dbReference type="SMART" id="SM00385"/>
    </source>
</evidence>
<comment type="caution">
    <text evidence="3">The sequence shown here is derived from an EMBL/GenBank/DDBJ whole genome shotgun (WGS) entry which is preliminary data.</text>
</comment>
<name>A0AAU9ISE6_9CILI</name>
<dbReference type="EMBL" id="CAJZBQ010000015">
    <property type="protein sequence ID" value="CAG9316058.1"/>
    <property type="molecule type" value="Genomic_DNA"/>
</dbReference>
<gene>
    <name evidence="3" type="ORF">BSTOLATCC_MIC15501</name>
</gene>
<reference evidence="3" key="1">
    <citation type="submission" date="2021-09" db="EMBL/GenBank/DDBJ databases">
        <authorList>
            <consortium name="AG Swart"/>
            <person name="Singh M."/>
            <person name="Singh A."/>
            <person name="Seah K."/>
            <person name="Emmerich C."/>
        </authorList>
    </citation>
    <scope>NUCLEOTIDE SEQUENCE</scope>
    <source>
        <strain evidence="3">ATCC30299</strain>
    </source>
</reference>
<feature type="domain" description="Cyclin-like" evidence="2">
    <location>
        <begin position="80"/>
        <end position="163"/>
    </location>
</feature>
<dbReference type="PANTHER" id="PTHR10177">
    <property type="entry name" value="CYCLINS"/>
    <property type="match status" value="1"/>
</dbReference>
<dbReference type="InterPro" id="IPR036915">
    <property type="entry name" value="Cyclin-like_sf"/>
</dbReference>
<keyword evidence="1" id="KW-0195">Cyclin</keyword>
<evidence type="ECO:0000256" key="1">
    <source>
        <dbReference type="RuleBase" id="RU000383"/>
    </source>
</evidence>
<keyword evidence="4" id="KW-1185">Reference proteome</keyword>
<dbReference type="AlphaFoldDB" id="A0AAU9ISE6"/>
<dbReference type="Pfam" id="PF00134">
    <property type="entry name" value="Cyclin_N"/>
    <property type="match status" value="1"/>
</dbReference>
<evidence type="ECO:0000313" key="4">
    <source>
        <dbReference type="Proteomes" id="UP001162131"/>
    </source>
</evidence>
<evidence type="ECO:0000313" key="3">
    <source>
        <dbReference type="EMBL" id="CAG9316058.1"/>
    </source>
</evidence>
<comment type="similarity">
    <text evidence="1">Belongs to the cyclin family.</text>
</comment>
<organism evidence="3 4">
    <name type="scientific">Blepharisma stoltei</name>
    <dbReference type="NCBI Taxonomy" id="1481888"/>
    <lineage>
        <taxon>Eukaryota</taxon>
        <taxon>Sar</taxon>
        <taxon>Alveolata</taxon>
        <taxon>Ciliophora</taxon>
        <taxon>Postciliodesmatophora</taxon>
        <taxon>Heterotrichea</taxon>
        <taxon>Heterotrichida</taxon>
        <taxon>Blepharismidae</taxon>
        <taxon>Blepharisma</taxon>
    </lineage>
</organism>
<dbReference type="InterPro" id="IPR013763">
    <property type="entry name" value="Cyclin-like_dom"/>
</dbReference>
<dbReference type="SMART" id="SM00385">
    <property type="entry name" value="CYCLIN"/>
    <property type="match status" value="1"/>
</dbReference>
<accession>A0AAU9ISE6</accession>
<protein>
    <recommendedName>
        <fullName evidence="2">Cyclin-like domain-containing protein</fullName>
    </recommendedName>
</protein>
<dbReference type="InterPro" id="IPR039361">
    <property type="entry name" value="Cyclin"/>
</dbReference>
<dbReference type="InterPro" id="IPR006671">
    <property type="entry name" value="Cyclin_N"/>
</dbReference>
<proteinExistence type="inferred from homology"/>
<dbReference type="Gene3D" id="1.10.472.10">
    <property type="entry name" value="Cyclin-like"/>
    <property type="match status" value="2"/>
</dbReference>
<dbReference type="SUPFAM" id="SSF47954">
    <property type="entry name" value="Cyclin-like"/>
    <property type="match status" value="1"/>
</dbReference>